<accession>A0A078J4I1</accession>
<evidence type="ECO:0000313" key="2">
    <source>
        <dbReference type="EMBL" id="CDY58842.1"/>
    </source>
</evidence>
<feature type="compositionally biased region" description="Basic and acidic residues" evidence="1">
    <location>
        <begin position="17"/>
        <end position="35"/>
    </location>
</feature>
<sequence length="184" mass="21016">MRHRLYHALPTRAATDTMRRHWESREIETQPDNRRTHAPPPETTRRASRDKSLTRKISDLNQAADAHTTDSRRCRKATQRPAKLLGVTRNSTLTEDWPNSGKKNPKANRFRRPGSATTVLKHHHHPWGSVRAVALNLHSYGSGRNPWGEFSNKIVLKSDGLLEVFVVRDTTCHIMWPAQRIGGP</sequence>
<gene>
    <name evidence="2" type="primary">BnaA02g35190D</name>
    <name evidence="2" type="ORF">GSBRNA2T00025192001</name>
</gene>
<name>A0A078J4I1_BRANA</name>
<evidence type="ECO:0000313" key="3">
    <source>
        <dbReference type="Proteomes" id="UP000028999"/>
    </source>
</evidence>
<protein>
    <submittedName>
        <fullName evidence="2">BnaA02g35190D protein</fullName>
    </submittedName>
</protein>
<evidence type="ECO:0000256" key="1">
    <source>
        <dbReference type="SAM" id="MobiDB-lite"/>
    </source>
</evidence>
<dbReference type="Proteomes" id="UP000028999">
    <property type="component" value="Unassembled WGS sequence"/>
</dbReference>
<dbReference type="PaxDb" id="3708-A0A078J4I1"/>
<dbReference type="Gramene" id="CDY58842">
    <property type="protein sequence ID" value="CDY58842"/>
    <property type="gene ID" value="GSBRNA2T00025192001"/>
</dbReference>
<feature type="compositionally biased region" description="Basic and acidic residues" evidence="1">
    <location>
        <begin position="43"/>
        <end position="58"/>
    </location>
</feature>
<dbReference type="EMBL" id="LK033704">
    <property type="protein sequence ID" value="CDY58842.1"/>
    <property type="molecule type" value="Genomic_DNA"/>
</dbReference>
<feature type="region of interest" description="Disordered" evidence="1">
    <location>
        <begin position="1"/>
        <end position="112"/>
    </location>
</feature>
<proteinExistence type="predicted"/>
<dbReference type="AlphaFoldDB" id="A0A078J4I1"/>
<feature type="compositionally biased region" description="Basic residues" evidence="1">
    <location>
        <begin position="103"/>
        <end position="112"/>
    </location>
</feature>
<keyword evidence="3" id="KW-1185">Reference proteome</keyword>
<dbReference type="OMA" id="WESREIE"/>
<organism evidence="2 3">
    <name type="scientific">Brassica napus</name>
    <name type="common">Rape</name>
    <dbReference type="NCBI Taxonomy" id="3708"/>
    <lineage>
        <taxon>Eukaryota</taxon>
        <taxon>Viridiplantae</taxon>
        <taxon>Streptophyta</taxon>
        <taxon>Embryophyta</taxon>
        <taxon>Tracheophyta</taxon>
        <taxon>Spermatophyta</taxon>
        <taxon>Magnoliopsida</taxon>
        <taxon>eudicotyledons</taxon>
        <taxon>Gunneridae</taxon>
        <taxon>Pentapetalae</taxon>
        <taxon>rosids</taxon>
        <taxon>malvids</taxon>
        <taxon>Brassicales</taxon>
        <taxon>Brassicaceae</taxon>
        <taxon>Brassiceae</taxon>
        <taxon>Brassica</taxon>
    </lineage>
</organism>
<reference evidence="2 3" key="1">
    <citation type="journal article" date="2014" name="Science">
        <title>Plant genetics. Early allopolyploid evolution in the post-Neolithic Brassica napus oilseed genome.</title>
        <authorList>
            <person name="Chalhoub B."/>
            <person name="Denoeud F."/>
            <person name="Liu S."/>
            <person name="Parkin I.A."/>
            <person name="Tang H."/>
            <person name="Wang X."/>
            <person name="Chiquet J."/>
            <person name="Belcram H."/>
            <person name="Tong C."/>
            <person name="Samans B."/>
            <person name="Correa M."/>
            <person name="Da Silva C."/>
            <person name="Just J."/>
            <person name="Falentin C."/>
            <person name="Koh C.S."/>
            <person name="Le Clainche I."/>
            <person name="Bernard M."/>
            <person name="Bento P."/>
            <person name="Noel B."/>
            <person name="Labadie K."/>
            <person name="Alberti A."/>
            <person name="Charles M."/>
            <person name="Arnaud D."/>
            <person name="Guo H."/>
            <person name="Daviaud C."/>
            <person name="Alamery S."/>
            <person name="Jabbari K."/>
            <person name="Zhao M."/>
            <person name="Edger P.P."/>
            <person name="Chelaifa H."/>
            <person name="Tack D."/>
            <person name="Lassalle G."/>
            <person name="Mestiri I."/>
            <person name="Schnel N."/>
            <person name="Le Paslier M.C."/>
            <person name="Fan G."/>
            <person name="Renault V."/>
            <person name="Bayer P.E."/>
            <person name="Golicz A.A."/>
            <person name="Manoli S."/>
            <person name="Lee T.H."/>
            <person name="Thi V.H."/>
            <person name="Chalabi S."/>
            <person name="Hu Q."/>
            <person name="Fan C."/>
            <person name="Tollenaere R."/>
            <person name="Lu Y."/>
            <person name="Battail C."/>
            <person name="Shen J."/>
            <person name="Sidebottom C.H."/>
            <person name="Wang X."/>
            <person name="Canaguier A."/>
            <person name="Chauveau A."/>
            <person name="Berard A."/>
            <person name="Deniot G."/>
            <person name="Guan M."/>
            <person name="Liu Z."/>
            <person name="Sun F."/>
            <person name="Lim Y.P."/>
            <person name="Lyons E."/>
            <person name="Town C.D."/>
            <person name="Bancroft I."/>
            <person name="Wang X."/>
            <person name="Meng J."/>
            <person name="Ma J."/>
            <person name="Pires J.C."/>
            <person name="King G.J."/>
            <person name="Brunel D."/>
            <person name="Delourme R."/>
            <person name="Renard M."/>
            <person name="Aury J.M."/>
            <person name="Adams K.L."/>
            <person name="Batley J."/>
            <person name="Snowdon R.J."/>
            <person name="Tost J."/>
            <person name="Edwards D."/>
            <person name="Zhou Y."/>
            <person name="Hua W."/>
            <person name="Sharpe A.G."/>
            <person name="Paterson A.H."/>
            <person name="Guan C."/>
            <person name="Wincker P."/>
        </authorList>
    </citation>
    <scope>NUCLEOTIDE SEQUENCE [LARGE SCALE GENOMIC DNA]</scope>
    <source>
        <strain evidence="3">cv. Darmor-bzh</strain>
    </source>
</reference>